<name>A0A9N9MP80_9CUCU</name>
<keyword evidence="2" id="KW-0732">Signal</keyword>
<feature type="signal peptide" evidence="2">
    <location>
        <begin position="1"/>
        <end position="22"/>
    </location>
</feature>
<accession>A0A9N9MP80</accession>
<protein>
    <recommendedName>
        <fullName evidence="5">Secreted protein</fullName>
    </recommendedName>
</protein>
<sequence length="135" mass="14897">MSTILRLVFAALICVKMDYILASPERCYFCESQDIAECVPPAPESHGCTITEKECISAAILLKDSETQATHPLFVRRCWKNGCKELKKQDLKVLYCKTCDKDNCNDDTIPEKDDVGPQVSTASPVAVTDELPPAA</sequence>
<organism evidence="3 4">
    <name type="scientific">Ceutorhynchus assimilis</name>
    <name type="common">cabbage seed weevil</name>
    <dbReference type="NCBI Taxonomy" id="467358"/>
    <lineage>
        <taxon>Eukaryota</taxon>
        <taxon>Metazoa</taxon>
        <taxon>Ecdysozoa</taxon>
        <taxon>Arthropoda</taxon>
        <taxon>Hexapoda</taxon>
        <taxon>Insecta</taxon>
        <taxon>Pterygota</taxon>
        <taxon>Neoptera</taxon>
        <taxon>Endopterygota</taxon>
        <taxon>Coleoptera</taxon>
        <taxon>Polyphaga</taxon>
        <taxon>Cucujiformia</taxon>
        <taxon>Curculionidae</taxon>
        <taxon>Ceutorhynchinae</taxon>
        <taxon>Ceutorhynchus</taxon>
    </lineage>
</organism>
<feature type="chain" id="PRO_5040493255" description="Secreted protein" evidence="2">
    <location>
        <begin position="23"/>
        <end position="135"/>
    </location>
</feature>
<evidence type="ECO:0000313" key="3">
    <source>
        <dbReference type="EMBL" id="CAG9764237.1"/>
    </source>
</evidence>
<proteinExistence type="predicted"/>
<gene>
    <name evidence="3" type="ORF">CEUTPL_LOCUS4879</name>
</gene>
<keyword evidence="4" id="KW-1185">Reference proteome</keyword>
<reference evidence="3" key="1">
    <citation type="submission" date="2022-01" db="EMBL/GenBank/DDBJ databases">
        <authorList>
            <person name="King R."/>
        </authorList>
    </citation>
    <scope>NUCLEOTIDE SEQUENCE</scope>
</reference>
<feature type="region of interest" description="Disordered" evidence="1">
    <location>
        <begin position="110"/>
        <end position="135"/>
    </location>
</feature>
<dbReference type="InterPro" id="IPR045860">
    <property type="entry name" value="Snake_toxin-like_sf"/>
</dbReference>
<dbReference type="Gene3D" id="2.10.60.10">
    <property type="entry name" value="CD59"/>
    <property type="match status" value="1"/>
</dbReference>
<dbReference type="EMBL" id="OU892278">
    <property type="protein sequence ID" value="CAG9764237.1"/>
    <property type="molecule type" value="Genomic_DNA"/>
</dbReference>
<evidence type="ECO:0008006" key="5">
    <source>
        <dbReference type="Google" id="ProtNLM"/>
    </source>
</evidence>
<dbReference type="Proteomes" id="UP001152799">
    <property type="component" value="Chromosome 2"/>
</dbReference>
<dbReference type="AlphaFoldDB" id="A0A9N9MP80"/>
<evidence type="ECO:0000256" key="1">
    <source>
        <dbReference type="SAM" id="MobiDB-lite"/>
    </source>
</evidence>
<evidence type="ECO:0000256" key="2">
    <source>
        <dbReference type="SAM" id="SignalP"/>
    </source>
</evidence>
<evidence type="ECO:0000313" key="4">
    <source>
        <dbReference type="Proteomes" id="UP001152799"/>
    </source>
</evidence>